<evidence type="ECO:0000256" key="1">
    <source>
        <dbReference type="ARBA" id="ARBA00023015"/>
    </source>
</evidence>
<dbReference type="InterPro" id="IPR009057">
    <property type="entry name" value="Homeodomain-like_sf"/>
</dbReference>
<reference evidence="6 7" key="1">
    <citation type="submission" date="2024-09" db="EMBL/GenBank/DDBJ databases">
        <authorList>
            <person name="Sun Q."/>
            <person name="Mori K."/>
        </authorList>
    </citation>
    <scope>NUCLEOTIDE SEQUENCE [LARGE SCALE GENOMIC DNA]</scope>
    <source>
        <strain evidence="6 7">CCM 7415</strain>
    </source>
</reference>
<feature type="domain" description="HTH tetR-type" evidence="5">
    <location>
        <begin position="1"/>
        <end position="58"/>
    </location>
</feature>
<dbReference type="Pfam" id="PF00440">
    <property type="entry name" value="TetR_N"/>
    <property type="match status" value="1"/>
</dbReference>
<feature type="DNA-binding region" description="H-T-H motif" evidence="4">
    <location>
        <begin position="21"/>
        <end position="40"/>
    </location>
</feature>
<organism evidence="6 7">
    <name type="scientific">Kushneria aurantia</name>
    <dbReference type="NCBI Taxonomy" id="504092"/>
    <lineage>
        <taxon>Bacteria</taxon>
        <taxon>Pseudomonadati</taxon>
        <taxon>Pseudomonadota</taxon>
        <taxon>Gammaproteobacteria</taxon>
        <taxon>Oceanospirillales</taxon>
        <taxon>Halomonadaceae</taxon>
        <taxon>Kushneria</taxon>
    </lineage>
</organism>
<dbReference type="PANTHER" id="PTHR30055">
    <property type="entry name" value="HTH-TYPE TRANSCRIPTIONAL REGULATOR RUTR"/>
    <property type="match status" value="1"/>
</dbReference>
<proteinExistence type="predicted"/>
<name>A0ABV6G6H0_9GAMM</name>
<evidence type="ECO:0000256" key="2">
    <source>
        <dbReference type="ARBA" id="ARBA00023125"/>
    </source>
</evidence>
<comment type="caution">
    <text evidence="6">The sequence shown here is derived from an EMBL/GenBank/DDBJ whole genome shotgun (WGS) entry which is preliminary data.</text>
</comment>
<keyword evidence="2 4" id="KW-0238">DNA-binding</keyword>
<dbReference type="InterPro" id="IPR050109">
    <property type="entry name" value="HTH-type_TetR-like_transc_reg"/>
</dbReference>
<keyword evidence="1" id="KW-0805">Transcription regulation</keyword>
<dbReference type="RefSeq" id="WP_211213298.1">
    <property type="nucleotide sequence ID" value="NZ_JBHLVX010000051.1"/>
</dbReference>
<protein>
    <submittedName>
        <fullName evidence="6">TetR/AcrR family transcriptional regulator</fullName>
    </submittedName>
</protein>
<dbReference type="Proteomes" id="UP001589814">
    <property type="component" value="Unassembled WGS sequence"/>
</dbReference>
<keyword evidence="7" id="KW-1185">Reference proteome</keyword>
<evidence type="ECO:0000313" key="7">
    <source>
        <dbReference type="Proteomes" id="UP001589814"/>
    </source>
</evidence>
<dbReference type="PROSITE" id="PS50977">
    <property type="entry name" value="HTH_TETR_2"/>
    <property type="match status" value="1"/>
</dbReference>
<evidence type="ECO:0000256" key="3">
    <source>
        <dbReference type="ARBA" id="ARBA00023163"/>
    </source>
</evidence>
<dbReference type="InterPro" id="IPR001647">
    <property type="entry name" value="HTH_TetR"/>
</dbReference>
<gene>
    <name evidence="6" type="ORF">ACFFHW_14210</name>
</gene>
<evidence type="ECO:0000313" key="6">
    <source>
        <dbReference type="EMBL" id="MFC0269125.1"/>
    </source>
</evidence>
<dbReference type="SUPFAM" id="SSF46689">
    <property type="entry name" value="Homeodomain-like"/>
    <property type="match status" value="1"/>
</dbReference>
<evidence type="ECO:0000256" key="4">
    <source>
        <dbReference type="PROSITE-ProRule" id="PRU00335"/>
    </source>
</evidence>
<keyword evidence="3" id="KW-0804">Transcription</keyword>
<accession>A0ABV6G6H0</accession>
<dbReference type="PANTHER" id="PTHR30055:SF234">
    <property type="entry name" value="HTH-TYPE TRANSCRIPTIONAL REGULATOR BETI"/>
    <property type="match status" value="1"/>
</dbReference>
<dbReference type="PRINTS" id="PR00455">
    <property type="entry name" value="HTHTETR"/>
</dbReference>
<dbReference type="EMBL" id="JBHLVX010000051">
    <property type="protein sequence ID" value="MFC0269125.1"/>
    <property type="molecule type" value="Genomic_DNA"/>
</dbReference>
<evidence type="ECO:0000259" key="5">
    <source>
        <dbReference type="PROSITE" id="PS50977"/>
    </source>
</evidence>
<dbReference type="Gene3D" id="1.10.357.10">
    <property type="entry name" value="Tetracycline Repressor, domain 2"/>
    <property type="match status" value="1"/>
</dbReference>
<sequence>MAAIVAAAVELFAEREYSAVTMTEIADRSGTAIGSLYRFFPTKEHVADTILERFGDAIDEAFDICAANAPAQPVEQTASELVARIAALGPYRTAGSALADALDRADEPATKAIERIRASMRGGIRRVLHAIDPDLPTDMVETRTLAVLVVLKATGVHMQRYPDERDRLEAELGRMLSLYLAQPATLTRPLSPEA</sequence>